<sequence>MNTVVLCDIKEPTKCVIKKLPEIGLLKSMGFREGTVITSMTRQPFGGPVVVRLGKRNVALSRDIAKKIEVKYVS</sequence>
<evidence type="ECO:0000313" key="5">
    <source>
        <dbReference type="Proteomes" id="UP000233534"/>
    </source>
</evidence>
<accession>A0A2K9E2M7</accession>
<dbReference type="KEGG" id="hsc:HVS_10560"/>
<evidence type="ECO:0000313" key="4">
    <source>
        <dbReference type="EMBL" id="PQQ67898.1"/>
    </source>
</evidence>
<dbReference type="SMART" id="SM00899">
    <property type="entry name" value="FeoA"/>
    <property type="match status" value="1"/>
</dbReference>
<dbReference type="SUPFAM" id="SSF50037">
    <property type="entry name" value="C-terminal domain of transcriptional repressors"/>
    <property type="match status" value="1"/>
</dbReference>
<dbReference type="EMBL" id="CP025197">
    <property type="protein sequence ID" value="AUG58007.1"/>
    <property type="molecule type" value="Genomic_DNA"/>
</dbReference>
<proteinExistence type="predicted"/>
<dbReference type="GO" id="GO:0046914">
    <property type="term" value="F:transition metal ion binding"/>
    <property type="evidence" value="ECO:0007669"/>
    <property type="project" value="InterPro"/>
</dbReference>
<dbReference type="AlphaFoldDB" id="A0A2K9E2M7"/>
<dbReference type="EMBL" id="NEMB01000003">
    <property type="protein sequence ID" value="PQQ67898.1"/>
    <property type="molecule type" value="Genomic_DNA"/>
</dbReference>
<reference evidence="4 6" key="2">
    <citation type="journal article" date="2018" name="Syst. Appl. Microbiol.">
        <title>Characterization and high-quality draft genome sequence of Herbivorax saccincola A7, an anaerobic, alkaliphilic, thermophilic, cellulolytic, and xylanolytic bacterium.</title>
        <authorList>
            <person name="Aikawa S."/>
            <person name="Baramee S."/>
            <person name="Sermsathanaswadi J."/>
            <person name="Thianheng P."/>
            <person name="Tachaapaikoon C."/>
            <person name="Shikata A."/>
            <person name="Waeonukul R."/>
            <person name="Pason P."/>
            <person name="Ratanakhanokchai K."/>
            <person name="Kosugi A."/>
        </authorList>
    </citation>
    <scope>NUCLEOTIDE SEQUENCE [LARGE SCALE GENOMIC DNA]</scope>
    <source>
        <strain evidence="4 6">A7</strain>
    </source>
</reference>
<dbReference type="Proteomes" id="UP000233534">
    <property type="component" value="Chromosome"/>
</dbReference>
<keyword evidence="1" id="KW-0408">Iron</keyword>
<dbReference type="OrthoDB" id="9811076at2"/>
<gene>
    <name evidence="4" type="ORF">B9R14_14785</name>
    <name evidence="3" type="ORF">HVS_10560</name>
</gene>
<dbReference type="Proteomes" id="UP000239720">
    <property type="component" value="Unassembled WGS sequence"/>
</dbReference>
<evidence type="ECO:0000313" key="3">
    <source>
        <dbReference type="EMBL" id="AUG58007.1"/>
    </source>
</evidence>
<evidence type="ECO:0000256" key="1">
    <source>
        <dbReference type="ARBA" id="ARBA00023004"/>
    </source>
</evidence>
<organism evidence="3 5">
    <name type="scientific">Acetivibrio saccincola</name>
    <dbReference type="NCBI Taxonomy" id="1677857"/>
    <lineage>
        <taxon>Bacteria</taxon>
        <taxon>Bacillati</taxon>
        <taxon>Bacillota</taxon>
        <taxon>Clostridia</taxon>
        <taxon>Eubacteriales</taxon>
        <taxon>Oscillospiraceae</taxon>
        <taxon>Acetivibrio</taxon>
    </lineage>
</organism>
<dbReference type="Pfam" id="PF04023">
    <property type="entry name" value="FeoA"/>
    <property type="match status" value="1"/>
</dbReference>
<dbReference type="InterPro" id="IPR007167">
    <property type="entry name" value="Fe-transptr_FeoA-like"/>
</dbReference>
<dbReference type="RefSeq" id="WP_101302048.1">
    <property type="nucleotide sequence ID" value="NZ_CP025197.1"/>
</dbReference>
<dbReference type="Gene3D" id="2.30.30.90">
    <property type="match status" value="1"/>
</dbReference>
<keyword evidence="5" id="KW-1185">Reference proteome</keyword>
<evidence type="ECO:0000313" key="6">
    <source>
        <dbReference type="Proteomes" id="UP000239720"/>
    </source>
</evidence>
<protein>
    <submittedName>
        <fullName evidence="3">FeoA domain protein</fullName>
    </submittedName>
    <submittedName>
        <fullName evidence="4">Iron transporter FeoA</fullName>
    </submittedName>
</protein>
<dbReference type="InterPro" id="IPR008988">
    <property type="entry name" value="Transcriptional_repressor_C"/>
</dbReference>
<reference evidence="3 5" key="1">
    <citation type="submission" date="2017-12" db="EMBL/GenBank/DDBJ databases">
        <title>Complete genome sequence of Herbivorax saccincola GGR1, a novel Cellulosome-producing hydrolytic bacterium in a thermophilic biogas plant, established by Illumina and Nanopore MinION sequencing.</title>
        <authorList>
            <person name="Pechtl A."/>
            <person name="Ruckert C."/>
            <person name="Koeck D.E."/>
            <person name="Maus I."/>
            <person name="Winkler A."/>
            <person name="Kalinowski J."/>
            <person name="Puhler A."/>
            <person name="Schwarz W.W."/>
            <person name="Zverlov V.V."/>
            <person name="Schluter A."/>
            <person name="Liebl W."/>
        </authorList>
    </citation>
    <scope>NUCLEOTIDE SEQUENCE [LARGE SCALE GENOMIC DNA]</scope>
    <source>
        <strain evidence="3">GGR1</strain>
        <strain evidence="5">SR1</strain>
    </source>
</reference>
<dbReference type="InterPro" id="IPR038157">
    <property type="entry name" value="FeoA_core_dom"/>
</dbReference>
<feature type="domain" description="Ferrous iron transporter FeoA-like" evidence="2">
    <location>
        <begin position="4"/>
        <end position="72"/>
    </location>
</feature>
<name>A0A2K9E2M7_9FIRM</name>
<evidence type="ECO:0000259" key="2">
    <source>
        <dbReference type="SMART" id="SM00899"/>
    </source>
</evidence>